<feature type="compositionally biased region" description="Polar residues" evidence="1">
    <location>
        <begin position="450"/>
        <end position="468"/>
    </location>
</feature>
<dbReference type="InterPro" id="IPR012337">
    <property type="entry name" value="RNaseH-like_sf"/>
</dbReference>
<dbReference type="Proteomes" id="UP001347796">
    <property type="component" value="Unassembled WGS sequence"/>
</dbReference>
<feature type="compositionally biased region" description="Basic and acidic residues" evidence="1">
    <location>
        <begin position="470"/>
        <end position="479"/>
    </location>
</feature>
<dbReference type="Gene3D" id="3.30.420.10">
    <property type="entry name" value="Ribonuclease H-like superfamily/Ribonuclease H"/>
    <property type="match status" value="1"/>
</dbReference>
<dbReference type="PANTHER" id="PTHR47331">
    <property type="entry name" value="PHD-TYPE DOMAIN-CONTAINING PROTEIN"/>
    <property type="match status" value="1"/>
</dbReference>
<feature type="region of interest" description="Disordered" evidence="1">
    <location>
        <begin position="420"/>
        <end position="480"/>
    </location>
</feature>
<dbReference type="PANTHER" id="PTHR47331:SF6">
    <property type="entry name" value="DOUBLECORTIN DOMAIN-CONTAINING PROTEIN"/>
    <property type="match status" value="1"/>
</dbReference>
<feature type="region of interest" description="Disordered" evidence="1">
    <location>
        <begin position="1"/>
        <end position="45"/>
    </location>
</feature>
<feature type="compositionally biased region" description="Polar residues" evidence="1">
    <location>
        <begin position="553"/>
        <end position="568"/>
    </location>
</feature>
<dbReference type="InterPro" id="IPR008042">
    <property type="entry name" value="Retrotrans_Pao"/>
</dbReference>
<dbReference type="Pfam" id="PF18701">
    <property type="entry name" value="DUF5641"/>
    <property type="match status" value="1"/>
</dbReference>
<name>A0AAN8J3W2_PATCE</name>
<dbReference type="InterPro" id="IPR043502">
    <property type="entry name" value="DNA/RNA_pol_sf"/>
</dbReference>
<evidence type="ECO:0000256" key="1">
    <source>
        <dbReference type="SAM" id="MobiDB-lite"/>
    </source>
</evidence>
<dbReference type="CDD" id="cd01644">
    <property type="entry name" value="RT_pepA17"/>
    <property type="match status" value="1"/>
</dbReference>
<dbReference type="InterPro" id="IPR040676">
    <property type="entry name" value="DUF5641"/>
</dbReference>
<gene>
    <name evidence="3" type="ORF">SNE40_022281</name>
</gene>
<feature type="compositionally biased region" description="Basic and acidic residues" evidence="1">
    <location>
        <begin position="1"/>
        <end position="13"/>
    </location>
</feature>
<dbReference type="GO" id="GO:0003676">
    <property type="term" value="F:nucleic acid binding"/>
    <property type="evidence" value="ECO:0007669"/>
    <property type="project" value="InterPro"/>
</dbReference>
<organism evidence="3 4">
    <name type="scientific">Patella caerulea</name>
    <name type="common">Rayed Mediterranean limpet</name>
    <dbReference type="NCBI Taxonomy" id="87958"/>
    <lineage>
        <taxon>Eukaryota</taxon>
        <taxon>Metazoa</taxon>
        <taxon>Spiralia</taxon>
        <taxon>Lophotrochozoa</taxon>
        <taxon>Mollusca</taxon>
        <taxon>Gastropoda</taxon>
        <taxon>Patellogastropoda</taxon>
        <taxon>Patelloidea</taxon>
        <taxon>Patellidae</taxon>
        <taxon>Patella</taxon>
    </lineage>
</organism>
<dbReference type="InterPro" id="IPR001584">
    <property type="entry name" value="Integrase_cat-core"/>
</dbReference>
<protein>
    <recommendedName>
        <fullName evidence="2">Integrase catalytic domain-containing protein</fullName>
    </recommendedName>
</protein>
<dbReference type="SUPFAM" id="SSF56672">
    <property type="entry name" value="DNA/RNA polymerases"/>
    <property type="match status" value="1"/>
</dbReference>
<proteinExistence type="predicted"/>
<comment type="caution">
    <text evidence="3">The sequence shown here is derived from an EMBL/GenBank/DDBJ whole genome shotgun (WGS) entry which is preliminary data.</text>
</comment>
<keyword evidence="4" id="KW-1185">Reference proteome</keyword>
<evidence type="ECO:0000313" key="3">
    <source>
        <dbReference type="EMBL" id="KAK6165335.1"/>
    </source>
</evidence>
<dbReference type="GO" id="GO:0015074">
    <property type="term" value="P:DNA integration"/>
    <property type="evidence" value="ECO:0007669"/>
    <property type="project" value="InterPro"/>
</dbReference>
<feature type="region of interest" description="Disordered" evidence="1">
    <location>
        <begin position="550"/>
        <end position="569"/>
    </location>
</feature>
<dbReference type="EMBL" id="JAZGQO010000021">
    <property type="protein sequence ID" value="KAK6165335.1"/>
    <property type="molecule type" value="Genomic_DNA"/>
</dbReference>
<evidence type="ECO:0000313" key="4">
    <source>
        <dbReference type="Proteomes" id="UP001347796"/>
    </source>
</evidence>
<dbReference type="Pfam" id="PF05380">
    <property type="entry name" value="Peptidase_A17"/>
    <property type="match status" value="1"/>
</dbReference>
<feature type="compositionally biased region" description="Low complexity" evidence="1">
    <location>
        <begin position="29"/>
        <end position="42"/>
    </location>
</feature>
<reference evidence="3 4" key="1">
    <citation type="submission" date="2024-01" db="EMBL/GenBank/DDBJ databases">
        <title>The genome of the rayed Mediterranean limpet Patella caerulea (Linnaeus, 1758).</title>
        <authorList>
            <person name="Anh-Thu Weber A."/>
            <person name="Halstead-Nussloch G."/>
        </authorList>
    </citation>
    <scope>NUCLEOTIDE SEQUENCE [LARGE SCALE GENOMIC DNA]</scope>
    <source>
        <strain evidence="3">AATW-2023a</strain>
        <tissue evidence="3">Whole specimen</tissue>
    </source>
</reference>
<accession>A0AAN8J3W2</accession>
<evidence type="ECO:0000259" key="2">
    <source>
        <dbReference type="PROSITE" id="PS50994"/>
    </source>
</evidence>
<sequence>MEAQDKKSAHGTERTQNQNDGKRPSYSKSIGSRNSTGSTSSSMRLEVKARLAEEKAKFEIDEKIRHMKLQQLLNAADAERDNLVKQAEIDQMTAVRNLHAAQASAAVYEQAEEDIINPVDPKLEEINRVEATQHWVNNNVETQQIESHINDANNTNVENRIPFESQYVDQDNLIRQNGACQTDGFEGNTPLFRPTSVNASPELTLLEHCMNMQRDTNTKLVASLAKQSLPKFEPDTFAANPALFLPWKTAFKALIQGVDASAEQEINLLLKYTAGKPKQTINTFRKRVHPDNVIKLRDLWSTLEDRFGHKAGITNALLKNLNDAAIFKFDDREGYQKFYDVCEDVNSQIPYLNGLSILNSSFYMKSLIDKVPKAIKDKWESKIAKHMVGANADDYPPFSMFVETVKSIAQKRNHPAIVKIPGTDLDPSTRQHKLGQPTNFPRGKPENTRYTKSYKTGIDSTEAPSTKPQAPRDKPKPEDICCPLHNRPTVHTLPECVLFASKDIDEREKIVKSLGICFRCLVKKHLSRYCSFDVKCDVCGKRHQTLFHREEQSANPPSDNSGEKSSLVDSGEKPVEVSTACSAVCNNGVNGKSCGKMVLGEIFDKGNPQITFRTYITLDDQSNHTLGTATLFDSLNVNSDRQLYIMETCHGRKECYGRRGLNLAVQSLDGRTFDLPTLIESNNLPQDKGEIATPEAVKQIPHLKPIADKIPPLEKSTNINLLIGRDAPELLKIRKSINGTAGAPWAQLTDLGWTVSGELCMDRVGGRIHVNSRRTMTDPIELEPCKNTIICKEPTVDVLSMIAEDEFFTTDKDSEIGLSPEDRQFLVCMQEGFHKNENSNWEAPLPFRKSNVLMPNNRHQAEKRFQSLQKNLSRNKQLQEDYFKFMGKILQRGHASRVPDDQLTTEPGKKWYLPHFGVYHPQKPTEIRVVFDSSAEYGGTSLNGELLQGPDLYNRLIGRLLRFRQSKVAFTCDIEQMFHSFFVNKNHRDFLRFLWFSEDNLESQIVEHRMNVHLFGNGPSPAVATFGLRKAAEDKHHKHSEKVQKFIREDFYVDDGVYSCDTTSEAIDLLSSAQQMLIESNLRLHKVASNDKEVMKAFPRTDLAKGLMDLDFTQDALPTKRALGVTWNLDEDVFMFQVSAKNKPYTRRGILSVINSVYDPFGFLAPYSITAKLILQNLLHLGSANGKLLNWDDPLPPDLEKEWYKWFEDLGSLAELKIPRCFVPQHFDQPAKIQLHAFSDASKDSIAAVIYLRIYDSNGKWVVSFVRGSAKVKPQKHLSIPRMELCAAVLLITLVRQTVAELEYTIDDTVYYTDSKVVLAYIQNESKRFYIYVANRVELIRSSSSPDSWRYIDSANNPADVATRGYPASKLQHTIWYSGPEFLRNGESAPCSTHDIEEDDLEVKTVKTCKVNADAKEECLICKLFSHYGSWSKLQKVIANLKLVMRQKTGKTQDNNIDLVLKKEAESFILKHVQQHAFPLEYRELARENATCPPKSNIYRLDPYMEDELIRVGGRLRKANLPLEEKHPVVLPKNNHVSHLIIYHYHGLVYHQGRSITHGSIRMAGYWIIAGASVVNSVIHKCIRCKLLRKIPDVPKMSDLPLDRLSATPPFTHVGLDAFGPWQVTTRKTRGVTTNAKRWGIIFTCLYSRAVHIEVVNSMDTSAFINAMRRFFAIRGPVSTIRSDCGTNFVGAHNELIGALNEVKEDEVKNYLLDHDCQWIFNPPHSSHFGGIWERQIGTIRRVLEGMFVEIGTAQLTDDLLSTLMLEAAAIVNSRPITAIPSDSDNPVPLSPANLLTMKSRPYNPAPGNFTRPDLYSQHRWRRSQYLADQFWLRWRKEYLQEQQRRRKWNKDIPNLKIDDIVLIHDKNSPRGVWPKGRIKKVVPSGDNVVRQVEVLVYEDDKPESPTLTGKRKVYSRPTSELILLYREGT</sequence>
<dbReference type="PROSITE" id="PS50994">
    <property type="entry name" value="INTEGRASE"/>
    <property type="match status" value="1"/>
</dbReference>
<feature type="domain" description="Integrase catalytic" evidence="2">
    <location>
        <begin position="1605"/>
        <end position="1795"/>
    </location>
</feature>
<dbReference type="SUPFAM" id="SSF53098">
    <property type="entry name" value="Ribonuclease H-like"/>
    <property type="match status" value="1"/>
</dbReference>
<dbReference type="InterPro" id="IPR036397">
    <property type="entry name" value="RNaseH_sf"/>
</dbReference>